<sequence>MDDTVCCGGNMFCFCKVSTGSFVGAFVNLCGNLLNYYACTNIFADNTILAPNVGVKVVLASFVFVSPYLFKAWRGTLPVVRNITVEDHFRHGWKFVATSLFIAVGGKKLASSTGISFVKFCVGVAFGFILQGYVLNPNGLYAKLLVFAGCFLQLPIIMSILYGNLYPRDDLSGSNFLASAIIAALIILTKLRSTFWSILNLIGRVFRYGRSVRHRVYAMPRRVAV</sequence>
<keyword evidence="1" id="KW-0472">Membrane</keyword>
<keyword evidence="1" id="KW-1133">Transmembrane helix</keyword>
<reference evidence="2" key="1">
    <citation type="journal article" date="2023" name="bioRxiv">
        <title>Improved chromosome-level genome assembly for marigold (Tagetes erecta).</title>
        <authorList>
            <person name="Jiang F."/>
            <person name="Yuan L."/>
            <person name="Wang S."/>
            <person name="Wang H."/>
            <person name="Xu D."/>
            <person name="Wang A."/>
            <person name="Fan W."/>
        </authorList>
    </citation>
    <scope>NUCLEOTIDE SEQUENCE</scope>
    <source>
        <strain evidence="2">WSJ</strain>
        <tissue evidence="2">Leaf</tissue>
    </source>
</reference>
<feature type="transmembrane region" description="Helical" evidence="1">
    <location>
        <begin position="53"/>
        <end position="70"/>
    </location>
</feature>
<name>A0AAD8L0Z9_TARER</name>
<gene>
    <name evidence="2" type="ORF">QVD17_14276</name>
</gene>
<feature type="transmembrane region" description="Helical" evidence="1">
    <location>
        <begin position="177"/>
        <end position="203"/>
    </location>
</feature>
<evidence type="ECO:0000256" key="1">
    <source>
        <dbReference type="SAM" id="Phobius"/>
    </source>
</evidence>
<protein>
    <submittedName>
        <fullName evidence="2">Uncharacterized protein</fullName>
    </submittedName>
</protein>
<accession>A0AAD8L0Z9</accession>
<comment type="caution">
    <text evidence="2">The sequence shown here is derived from an EMBL/GenBank/DDBJ whole genome shotgun (WGS) entry which is preliminary data.</text>
</comment>
<feature type="transmembrane region" description="Helical" evidence="1">
    <location>
        <begin position="144"/>
        <end position="165"/>
    </location>
</feature>
<dbReference type="EMBL" id="JAUHHV010000003">
    <property type="protein sequence ID" value="KAK1431063.1"/>
    <property type="molecule type" value="Genomic_DNA"/>
</dbReference>
<keyword evidence="3" id="KW-1185">Reference proteome</keyword>
<evidence type="ECO:0000313" key="2">
    <source>
        <dbReference type="EMBL" id="KAK1431063.1"/>
    </source>
</evidence>
<organism evidence="2 3">
    <name type="scientific">Tagetes erecta</name>
    <name type="common">African marigold</name>
    <dbReference type="NCBI Taxonomy" id="13708"/>
    <lineage>
        <taxon>Eukaryota</taxon>
        <taxon>Viridiplantae</taxon>
        <taxon>Streptophyta</taxon>
        <taxon>Embryophyta</taxon>
        <taxon>Tracheophyta</taxon>
        <taxon>Spermatophyta</taxon>
        <taxon>Magnoliopsida</taxon>
        <taxon>eudicotyledons</taxon>
        <taxon>Gunneridae</taxon>
        <taxon>Pentapetalae</taxon>
        <taxon>asterids</taxon>
        <taxon>campanulids</taxon>
        <taxon>Asterales</taxon>
        <taxon>Asteraceae</taxon>
        <taxon>Asteroideae</taxon>
        <taxon>Heliantheae alliance</taxon>
        <taxon>Tageteae</taxon>
        <taxon>Tagetes</taxon>
    </lineage>
</organism>
<feature type="transmembrane region" description="Helical" evidence="1">
    <location>
        <begin position="116"/>
        <end position="135"/>
    </location>
</feature>
<evidence type="ECO:0000313" key="3">
    <source>
        <dbReference type="Proteomes" id="UP001229421"/>
    </source>
</evidence>
<dbReference type="Proteomes" id="UP001229421">
    <property type="component" value="Unassembled WGS sequence"/>
</dbReference>
<proteinExistence type="predicted"/>
<keyword evidence="1" id="KW-0812">Transmembrane</keyword>
<dbReference type="AlphaFoldDB" id="A0AAD8L0Z9"/>